<dbReference type="RefSeq" id="WP_126798351.1">
    <property type="nucleotide sequence ID" value="NZ_PIPO01000002.1"/>
</dbReference>
<dbReference type="InterPro" id="IPR010131">
    <property type="entry name" value="MdtP/NodT-like"/>
</dbReference>
<dbReference type="GO" id="GO:0015562">
    <property type="term" value="F:efflux transmembrane transporter activity"/>
    <property type="evidence" value="ECO:0007669"/>
    <property type="project" value="InterPro"/>
</dbReference>
<dbReference type="InterPro" id="IPR003423">
    <property type="entry name" value="OMP_efflux"/>
</dbReference>
<keyword evidence="4" id="KW-1185">Reference proteome</keyword>
<dbReference type="SUPFAM" id="SSF56954">
    <property type="entry name" value="Outer membrane efflux proteins (OEP)"/>
    <property type="match status" value="1"/>
</dbReference>
<evidence type="ECO:0000313" key="3">
    <source>
        <dbReference type="EMBL" id="RUO33784.1"/>
    </source>
</evidence>
<dbReference type="Gene3D" id="1.20.1600.10">
    <property type="entry name" value="Outer membrane efflux proteins (OEP)"/>
    <property type="match status" value="1"/>
</dbReference>
<evidence type="ECO:0000313" key="4">
    <source>
        <dbReference type="Proteomes" id="UP000287823"/>
    </source>
</evidence>
<organism evidence="3 4">
    <name type="scientific">Aliidiomarina soli</name>
    <dbReference type="NCBI Taxonomy" id="1928574"/>
    <lineage>
        <taxon>Bacteria</taxon>
        <taxon>Pseudomonadati</taxon>
        <taxon>Pseudomonadota</taxon>
        <taxon>Gammaproteobacteria</taxon>
        <taxon>Alteromonadales</taxon>
        <taxon>Idiomarinaceae</taxon>
        <taxon>Aliidiomarina</taxon>
    </lineage>
</organism>
<protein>
    <submittedName>
        <fullName evidence="3">TolC family protein</fullName>
    </submittedName>
</protein>
<proteinExistence type="inferred from homology"/>
<feature type="chain" id="PRO_5019007990" evidence="2">
    <location>
        <begin position="24"/>
        <end position="415"/>
    </location>
</feature>
<evidence type="ECO:0000256" key="1">
    <source>
        <dbReference type="ARBA" id="ARBA00007613"/>
    </source>
</evidence>
<evidence type="ECO:0000256" key="2">
    <source>
        <dbReference type="SAM" id="SignalP"/>
    </source>
</evidence>
<dbReference type="AlphaFoldDB" id="A0A432WJ05"/>
<dbReference type="Pfam" id="PF02321">
    <property type="entry name" value="OEP"/>
    <property type="match status" value="1"/>
</dbReference>
<keyword evidence="2" id="KW-0732">Signal</keyword>
<dbReference type="PANTHER" id="PTHR30203">
    <property type="entry name" value="OUTER MEMBRANE CATION EFFLUX PROTEIN"/>
    <property type="match status" value="1"/>
</dbReference>
<dbReference type="EMBL" id="PIPO01000002">
    <property type="protein sequence ID" value="RUO33784.1"/>
    <property type="molecule type" value="Genomic_DNA"/>
</dbReference>
<dbReference type="Proteomes" id="UP000287823">
    <property type="component" value="Unassembled WGS sequence"/>
</dbReference>
<comment type="caution">
    <text evidence="3">The sequence shown here is derived from an EMBL/GenBank/DDBJ whole genome shotgun (WGS) entry which is preliminary data.</text>
</comment>
<dbReference type="PANTHER" id="PTHR30203:SF24">
    <property type="entry name" value="BLR4935 PROTEIN"/>
    <property type="match status" value="1"/>
</dbReference>
<feature type="signal peptide" evidence="2">
    <location>
        <begin position="1"/>
        <end position="23"/>
    </location>
</feature>
<sequence length="415" mass="46520">MKLFYFVIAALVGSMFVPLSAIANELTLRDALERAVQDNPGLQTYPYQQRMAEAEKLQASLLPNPTLGLELENIAGSASNQGIESAEATLSFSQLVELGDKRSRRVDVASAEQQQLDAEFNYEKVEVLAETARRFYRIVLLQALANWSQQQELRLEDALDIATERVESGVVPPSEVTRIRLQQRQTVATSEEITGKIAEARSDLSAMWAAEPHFSRVVGEFDGSIHLPSNADVENAVNHAPEFLRLVDSERLLAAKANALEAAAVADLTLGVGVRYNNQFNESSLVLQASIPLQLTNPNRGLIRSSQAERDLLLDQQRIVREQLRVYTRAVLARLQMNQNYLERIQLDLLPLAEQLEQETTAGYVKGIHNLLMVLDAQEELAQLEYEQLNRRYAIYQDILELERMTGQSFLESAL</sequence>
<comment type="similarity">
    <text evidence="1">Belongs to the outer membrane factor (OMF) (TC 1.B.17) family.</text>
</comment>
<reference evidence="3 4" key="1">
    <citation type="journal article" date="2011" name="Front. Microbiol.">
        <title>Genomic signatures of strain selection and enhancement in Bacillus atrophaeus var. globigii, a historical biowarfare simulant.</title>
        <authorList>
            <person name="Gibbons H.S."/>
            <person name="Broomall S.M."/>
            <person name="McNew L.A."/>
            <person name="Daligault H."/>
            <person name="Chapman C."/>
            <person name="Bruce D."/>
            <person name="Karavis M."/>
            <person name="Krepps M."/>
            <person name="McGregor P.A."/>
            <person name="Hong C."/>
            <person name="Park K.H."/>
            <person name="Akmal A."/>
            <person name="Feldman A."/>
            <person name="Lin J.S."/>
            <person name="Chang W.E."/>
            <person name="Higgs B.W."/>
            <person name="Demirev P."/>
            <person name="Lindquist J."/>
            <person name="Liem A."/>
            <person name="Fochler E."/>
            <person name="Read T.D."/>
            <person name="Tapia R."/>
            <person name="Johnson S."/>
            <person name="Bishop-Lilly K.A."/>
            <person name="Detter C."/>
            <person name="Han C."/>
            <person name="Sozhamannan S."/>
            <person name="Rosenzweig C.N."/>
            <person name="Skowronski E.W."/>
        </authorList>
    </citation>
    <scope>NUCLEOTIDE SEQUENCE [LARGE SCALE GENOMIC DNA]</scope>
    <source>
        <strain evidence="3 4">Y4G10-17</strain>
    </source>
</reference>
<name>A0A432WJ05_9GAMM</name>
<gene>
    <name evidence="3" type="ORF">CWE14_04780</name>
</gene>
<accession>A0A432WJ05</accession>